<feature type="chain" id="PRO_5012255278" evidence="1">
    <location>
        <begin position="21"/>
        <end position="116"/>
    </location>
</feature>
<keyword evidence="3" id="KW-1185">Reference proteome</keyword>
<feature type="signal peptide" evidence="1">
    <location>
        <begin position="1"/>
        <end position="20"/>
    </location>
</feature>
<keyword evidence="1" id="KW-0732">Signal</keyword>
<gene>
    <name evidence="2" type="ORF">AX774_g6804</name>
</gene>
<sequence length="116" mass="13144">MKVLTSTLVTLTCIVSSVFCRTESVIRVEKKEGGCHKYRDVEGAAKAIDQLGILRDDPNISHYIKALYADEDRPDMFHKEIVVREVCTFTKPVTNSEEVTTIIKPFVLNYYTGKTN</sequence>
<evidence type="ECO:0000313" key="2">
    <source>
        <dbReference type="EMBL" id="OMH79772.1"/>
    </source>
</evidence>
<protein>
    <submittedName>
        <fullName evidence="2">Uncharacterized protein</fullName>
    </submittedName>
</protein>
<reference evidence="3" key="1">
    <citation type="submission" date="2017-01" db="EMBL/GenBank/DDBJ databases">
        <authorList>
            <person name="Wang Y."/>
            <person name="White M."/>
            <person name="Kvist S."/>
            <person name="Moncalvo J.-M."/>
        </authorList>
    </citation>
    <scope>NUCLEOTIDE SEQUENCE [LARGE SCALE GENOMIC DNA]</scope>
    <source>
        <strain evidence="3">COL-18-3</strain>
    </source>
</reference>
<evidence type="ECO:0000313" key="3">
    <source>
        <dbReference type="Proteomes" id="UP000188320"/>
    </source>
</evidence>
<dbReference type="EMBL" id="LSSK01001421">
    <property type="protein sequence ID" value="OMH79772.1"/>
    <property type="molecule type" value="Genomic_DNA"/>
</dbReference>
<proteinExistence type="predicted"/>
<dbReference type="AlphaFoldDB" id="A0A1R1PFY9"/>
<accession>A0A1R1PFY9</accession>
<comment type="caution">
    <text evidence="2">The sequence shown here is derived from an EMBL/GenBank/DDBJ whole genome shotgun (WGS) entry which is preliminary data.</text>
</comment>
<organism evidence="2 3">
    <name type="scientific">Zancudomyces culisetae</name>
    <name type="common">Gut fungus</name>
    <name type="synonym">Smittium culisetae</name>
    <dbReference type="NCBI Taxonomy" id="1213189"/>
    <lineage>
        <taxon>Eukaryota</taxon>
        <taxon>Fungi</taxon>
        <taxon>Fungi incertae sedis</taxon>
        <taxon>Zoopagomycota</taxon>
        <taxon>Kickxellomycotina</taxon>
        <taxon>Harpellomycetes</taxon>
        <taxon>Harpellales</taxon>
        <taxon>Legeriomycetaceae</taxon>
        <taxon>Zancudomyces</taxon>
    </lineage>
</organism>
<dbReference type="Proteomes" id="UP000188320">
    <property type="component" value="Unassembled WGS sequence"/>
</dbReference>
<name>A0A1R1PFY9_ZANCU</name>
<evidence type="ECO:0000256" key="1">
    <source>
        <dbReference type="SAM" id="SignalP"/>
    </source>
</evidence>